<evidence type="ECO:0000313" key="2">
    <source>
        <dbReference type="EMBL" id="WCZ33443.1"/>
    </source>
</evidence>
<evidence type="ECO:0000313" key="3">
    <source>
        <dbReference type="Proteomes" id="UP001220064"/>
    </source>
</evidence>
<gene>
    <name evidence="2" type="ORF">CMASS_10180</name>
</gene>
<feature type="compositionally biased region" description="Basic and acidic residues" evidence="1">
    <location>
        <begin position="59"/>
        <end position="71"/>
    </location>
</feature>
<organism evidence="2 3">
    <name type="scientific">Corynebacterium massiliense DSM 45435</name>
    <dbReference type="NCBI Taxonomy" id="1121364"/>
    <lineage>
        <taxon>Bacteria</taxon>
        <taxon>Bacillati</taxon>
        <taxon>Actinomycetota</taxon>
        <taxon>Actinomycetes</taxon>
        <taxon>Mycobacteriales</taxon>
        <taxon>Corynebacteriaceae</taxon>
        <taxon>Corynebacterium</taxon>
    </lineage>
</organism>
<proteinExistence type="predicted"/>
<feature type="region of interest" description="Disordered" evidence="1">
    <location>
        <begin position="52"/>
        <end position="71"/>
    </location>
</feature>
<name>A0ABY7U9R2_9CORY</name>
<sequence>MTNRLYVRTTLTIPGAGTAIHVAQLSEIDASTCRMDRLIALTPDHAIAGAASENAVEGNIDKPNRRVPHPDSYDNFENIEAEYVSEGDFEALWAEAQAKFPSL</sequence>
<protein>
    <submittedName>
        <fullName evidence="2">Uncharacterized protein</fullName>
    </submittedName>
</protein>
<accession>A0ABY7U9R2</accession>
<dbReference type="RefSeq" id="WP_022863347.1">
    <property type="nucleotide sequence ID" value="NZ_ATVG01000009.1"/>
</dbReference>
<evidence type="ECO:0000256" key="1">
    <source>
        <dbReference type="SAM" id="MobiDB-lite"/>
    </source>
</evidence>
<dbReference type="Proteomes" id="UP001220064">
    <property type="component" value="Chromosome"/>
</dbReference>
<dbReference type="EMBL" id="CP063189">
    <property type="protein sequence ID" value="WCZ33443.1"/>
    <property type="molecule type" value="Genomic_DNA"/>
</dbReference>
<keyword evidence="3" id="KW-1185">Reference proteome</keyword>
<reference evidence="2 3" key="1">
    <citation type="submission" date="2020-10" db="EMBL/GenBank/DDBJ databases">
        <title>Complete genome sequence of Corynebacterium massiliense DSM 45435, type strain of Corynebacterium massiliense.</title>
        <authorList>
            <person name="Busche T."/>
            <person name="Kalinowski J."/>
            <person name="Ruckert C."/>
        </authorList>
    </citation>
    <scope>NUCLEOTIDE SEQUENCE [LARGE SCALE GENOMIC DNA]</scope>
    <source>
        <strain evidence="2 3">DSM 45435</strain>
    </source>
</reference>